<dbReference type="RefSeq" id="WP_162668047.1">
    <property type="nucleotide sequence ID" value="NZ_LR593886.1"/>
</dbReference>
<evidence type="ECO:0000313" key="3">
    <source>
        <dbReference type="Proteomes" id="UP000464178"/>
    </source>
</evidence>
<dbReference type="KEGG" id="gms:SOIL9_44240"/>
<dbReference type="EMBL" id="LR593886">
    <property type="protein sequence ID" value="VTR93290.1"/>
    <property type="molecule type" value="Genomic_DNA"/>
</dbReference>
<evidence type="ECO:0000256" key="1">
    <source>
        <dbReference type="SAM" id="MobiDB-lite"/>
    </source>
</evidence>
<reference evidence="2 3" key="1">
    <citation type="submission" date="2019-05" db="EMBL/GenBank/DDBJ databases">
        <authorList>
            <consortium name="Science for Life Laboratories"/>
        </authorList>
    </citation>
    <scope>NUCLEOTIDE SEQUENCE [LARGE SCALE GENOMIC DNA]</scope>
    <source>
        <strain evidence="2">Soil9</strain>
    </source>
</reference>
<protein>
    <submittedName>
        <fullName evidence="2">Uncharacterized protein</fullName>
    </submittedName>
</protein>
<dbReference type="AlphaFoldDB" id="A0A6P2D1N0"/>
<evidence type="ECO:0000313" key="2">
    <source>
        <dbReference type="EMBL" id="VTR93290.1"/>
    </source>
</evidence>
<keyword evidence="3" id="KW-1185">Reference proteome</keyword>
<feature type="region of interest" description="Disordered" evidence="1">
    <location>
        <begin position="1"/>
        <end position="23"/>
    </location>
</feature>
<sequence>MKVEFEKNWNGTDSKHNTPNHDSNYTQQQVCQLIAQVRELEGIKDKDYTGVPAPIKLFAEKCLWADDRIIYVVKGIHQRWGQQDPHPHLRVRTYHTMGPSCMKVWVDFHIELSEELTTIPSQHVAAKEGYVACAWTAVGISYVTYGTDGKIKANSIVERWPAQFSQCTDWIQDFGGPRGNRKRRLSVGCRPAPMLLQWRTEK</sequence>
<organism evidence="2 3">
    <name type="scientific">Gemmata massiliana</name>
    <dbReference type="NCBI Taxonomy" id="1210884"/>
    <lineage>
        <taxon>Bacteria</taxon>
        <taxon>Pseudomonadati</taxon>
        <taxon>Planctomycetota</taxon>
        <taxon>Planctomycetia</taxon>
        <taxon>Gemmatales</taxon>
        <taxon>Gemmataceae</taxon>
        <taxon>Gemmata</taxon>
    </lineage>
</organism>
<proteinExistence type="predicted"/>
<accession>A0A6P2D1N0</accession>
<dbReference type="Proteomes" id="UP000464178">
    <property type="component" value="Chromosome"/>
</dbReference>
<name>A0A6P2D1N0_9BACT</name>
<gene>
    <name evidence="2" type="ORF">SOIL9_44240</name>
</gene>